<protein>
    <submittedName>
        <fullName evidence="2">PTS glucitol transporter subunit III</fullName>
    </submittedName>
</protein>
<feature type="domain" description="PTS EIIA type-2" evidence="1">
    <location>
        <begin position="1"/>
        <end position="146"/>
    </location>
</feature>
<reference evidence="3" key="1">
    <citation type="submission" date="2019-02" db="EMBL/GenBank/DDBJ databases">
        <title>Draft genome sequence of Enterococcus sp. Gos25-1.</title>
        <authorList>
            <person name="Tanaka N."/>
            <person name="Shiwa Y."/>
            <person name="Fujita N."/>
        </authorList>
    </citation>
    <scope>NUCLEOTIDE SEQUENCE [LARGE SCALE GENOMIC DNA]</scope>
    <source>
        <strain evidence="3">Gos25-1</strain>
    </source>
</reference>
<dbReference type="RefSeq" id="WP_146623088.1">
    <property type="nucleotide sequence ID" value="NZ_BJCC01000022.1"/>
</dbReference>
<dbReference type="InterPro" id="IPR051541">
    <property type="entry name" value="PTS_SugarTrans_NitroReg"/>
</dbReference>
<dbReference type="PANTHER" id="PTHR47738">
    <property type="entry name" value="PTS SYSTEM FRUCTOSE-LIKE EIIA COMPONENT-RELATED"/>
    <property type="match status" value="1"/>
</dbReference>
<evidence type="ECO:0000313" key="3">
    <source>
        <dbReference type="Proteomes" id="UP000290567"/>
    </source>
</evidence>
<comment type="caution">
    <text evidence="2">The sequence shown here is derived from an EMBL/GenBank/DDBJ whole genome shotgun (WGS) entry which is preliminary data.</text>
</comment>
<dbReference type="OrthoDB" id="370976at2"/>
<evidence type="ECO:0000259" key="1">
    <source>
        <dbReference type="PROSITE" id="PS51094"/>
    </source>
</evidence>
<keyword evidence="3" id="KW-1185">Reference proteome</keyword>
<dbReference type="CDD" id="cd00211">
    <property type="entry name" value="PTS_IIA_fru"/>
    <property type="match status" value="1"/>
</dbReference>
<gene>
    <name evidence="2" type="ORF">NRIC_25610</name>
</gene>
<dbReference type="Pfam" id="PF00359">
    <property type="entry name" value="PTS_EIIA_2"/>
    <property type="match status" value="1"/>
</dbReference>
<sequence length="146" mass="16863">MEIEIVNFLDIEMSTQKELFEYVSKKLIKKGYVEDDYLIGLMNREKAYPTGLKTDVVKTAIPHTEMEFINRPFIVVVRLKNCVEFQHMGKEESVFAKLVFFLGISQANFQLKTIQKVLKIITDEGTVSTLLNCQDPKEIKEILLAE</sequence>
<dbReference type="InterPro" id="IPR016152">
    <property type="entry name" value="PTrfase/Anion_transptr"/>
</dbReference>
<dbReference type="SUPFAM" id="SSF55804">
    <property type="entry name" value="Phoshotransferase/anion transport protein"/>
    <property type="match status" value="1"/>
</dbReference>
<dbReference type="AlphaFoldDB" id="A0A4P5P9S3"/>
<name>A0A4P5P9S3_9ENTE</name>
<organism evidence="2 3">
    <name type="scientific">Enterococcus florum</name>
    <dbReference type="NCBI Taxonomy" id="2480627"/>
    <lineage>
        <taxon>Bacteria</taxon>
        <taxon>Bacillati</taxon>
        <taxon>Bacillota</taxon>
        <taxon>Bacilli</taxon>
        <taxon>Lactobacillales</taxon>
        <taxon>Enterococcaceae</taxon>
        <taxon>Enterococcus</taxon>
    </lineage>
</organism>
<dbReference type="PANTHER" id="PTHR47738:SF3">
    <property type="entry name" value="PHOSPHOTRANSFERASE SYSTEM MANNITOL_FRUCTOSE-SPECIFIC IIA DOMAIN CONTAINING PROTEIN"/>
    <property type="match status" value="1"/>
</dbReference>
<proteinExistence type="predicted"/>
<dbReference type="EMBL" id="BJCC01000022">
    <property type="protein sequence ID" value="GCF94670.1"/>
    <property type="molecule type" value="Genomic_DNA"/>
</dbReference>
<dbReference type="Proteomes" id="UP000290567">
    <property type="component" value="Unassembled WGS sequence"/>
</dbReference>
<evidence type="ECO:0000313" key="2">
    <source>
        <dbReference type="EMBL" id="GCF94670.1"/>
    </source>
</evidence>
<accession>A0A4P5P9S3</accession>
<dbReference type="InterPro" id="IPR002178">
    <property type="entry name" value="PTS_EIIA_type-2_dom"/>
</dbReference>
<dbReference type="Gene3D" id="3.40.930.10">
    <property type="entry name" value="Mannitol-specific EII, Chain A"/>
    <property type="match status" value="1"/>
</dbReference>
<dbReference type="PROSITE" id="PS51094">
    <property type="entry name" value="PTS_EIIA_TYPE_2"/>
    <property type="match status" value="1"/>
</dbReference>